<reference evidence="1" key="1">
    <citation type="journal article" date="2021" name="Front. Microbiol.">
        <title>Comprehensive Comparative Genomics and Phenotyping of Methylobacterium Species.</title>
        <authorList>
            <person name="Alessa O."/>
            <person name="Ogura Y."/>
            <person name="Fujitani Y."/>
            <person name="Takami H."/>
            <person name="Hayashi T."/>
            <person name="Sahin N."/>
            <person name="Tani A."/>
        </authorList>
    </citation>
    <scope>NUCLEOTIDE SEQUENCE</scope>
    <source>
        <strain evidence="1">DSM 23632</strain>
    </source>
</reference>
<name>A0ABQ4TV50_9HYPH</name>
<gene>
    <name evidence="1" type="ORF">MPOCJGCO_1197</name>
</gene>
<dbReference type="Proteomes" id="UP001055057">
    <property type="component" value="Unassembled WGS sequence"/>
</dbReference>
<protein>
    <recommendedName>
        <fullName evidence="3">PilZ domain-containing protein</fullName>
    </recommendedName>
</protein>
<evidence type="ECO:0008006" key="3">
    <source>
        <dbReference type="Google" id="ProtNLM"/>
    </source>
</evidence>
<evidence type="ECO:0000313" key="1">
    <source>
        <dbReference type="EMBL" id="GJE59110.1"/>
    </source>
</evidence>
<comment type="caution">
    <text evidence="1">The sequence shown here is derived from an EMBL/GenBank/DDBJ whole genome shotgun (WGS) entry which is preliminary data.</text>
</comment>
<dbReference type="RefSeq" id="WP_238181701.1">
    <property type="nucleotide sequence ID" value="NZ_BPRB01000062.1"/>
</dbReference>
<sequence length="110" mass="12367">MDQEVEFERASPREKRRETNWVAMIRLPDGSEIPTTVKGISPSSARLAVPSSYALPNRFLFKVAGRDFVCAVEMVWRDGDQVEVSIERVRKLTGAHVKRTTQAAALRAHS</sequence>
<dbReference type="EMBL" id="BPRB01000062">
    <property type="protein sequence ID" value="GJE59110.1"/>
    <property type="molecule type" value="Genomic_DNA"/>
</dbReference>
<proteinExistence type="predicted"/>
<organism evidence="1 2">
    <name type="scientific">Methylobacterium trifolii</name>
    <dbReference type="NCBI Taxonomy" id="1003092"/>
    <lineage>
        <taxon>Bacteria</taxon>
        <taxon>Pseudomonadati</taxon>
        <taxon>Pseudomonadota</taxon>
        <taxon>Alphaproteobacteria</taxon>
        <taxon>Hyphomicrobiales</taxon>
        <taxon>Methylobacteriaceae</taxon>
        <taxon>Methylobacterium</taxon>
    </lineage>
</organism>
<accession>A0ABQ4TV50</accession>
<keyword evidence="2" id="KW-1185">Reference proteome</keyword>
<reference evidence="1" key="2">
    <citation type="submission" date="2021-08" db="EMBL/GenBank/DDBJ databases">
        <authorList>
            <person name="Tani A."/>
            <person name="Ola A."/>
            <person name="Ogura Y."/>
            <person name="Katsura K."/>
            <person name="Hayashi T."/>
        </authorList>
    </citation>
    <scope>NUCLEOTIDE SEQUENCE</scope>
    <source>
        <strain evidence="1">DSM 23632</strain>
    </source>
</reference>
<evidence type="ECO:0000313" key="2">
    <source>
        <dbReference type="Proteomes" id="UP001055057"/>
    </source>
</evidence>